<dbReference type="SUPFAM" id="SSF55874">
    <property type="entry name" value="ATPase domain of HSP90 chaperone/DNA topoisomerase II/histidine kinase"/>
    <property type="match status" value="1"/>
</dbReference>
<feature type="transmembrane region" description="Helical" evidence="8">
    <location>
        <begin position="20"/>
        <end position="39"/>
    </location>
</feature>
<dbReference type="InterPro" id="IPR036097">
    <property type="entry name" value="HisK_dim/P_sf"/>
</dbReference>
<dbReference type="Pfam" id="PF02518">
    <property type="entry name" value="HATPase_c"/>
    <property type="match status" value="1"/>
</dbReference>
<feature type="transmembrane region" description="Helical" evidence="8">
    <location>
        <begin position="152"/>
        <end position="170"/>
    </location>
</feature>
<dbReference type="FunFam" id="3.30.565.10:FF:000006">
    <property type="entry name" value="Sensor histidine kinase WalK"/>
    <property type="match status" value="1"/>
</dbReference>
<evidence type="ECO:0000313" key="11">
    <source>
        <dbReference type="EMBL" id="NYD65605.1"/>
    </source>
</evidence>
<dbReference type="PRINTS" id="PR00344">
    <property type="entry name" value="BCTRLSENSOR"/>
</dbReference>
<dbReference type="PANTHER" id="PTHR43711:SF1">
    <property type="entry name" value="HISTIDINE KINASE 1"/>
    <property type="match status" value="1"/>
</dbReference>
<dbReference type="SUPFAM" id="SSF55785">
    <property type="entry name" value="PYP-like sensor domain (PAS domain)"/>
    <property type="match status" value="1"/>
</dbReference>
<dbReference type="SUPFAM" id="SSF47384">
    <property type="entry name" value="Homodimeric domain of signal transducing histidine kinase"/>
    <property type="match status" value="1"/>
</dbReference>
<evidence type="ECO:0000313" key="14">
    <source>
        <dbReference type="Proteomes" id="UP000581087"/>
    </source>
</evidence>
<dbReference type="InterPro" id="IPR003594">
    <property type="entry name" value="HATPase_dom"/>
</dbReference>
<evidence type="ECO:0000256" key="1">
    <source>
        <dbReference type="ARBA" id="ARBA00000085"/>
    </source>
</evidence>
<dbReference type="EC" id="2.7.13.3" evidence="3"/>
<dbReference type="Proteomes" id="UP000292686">
    <property type="component" value="Unassembled WGS sequence"/>
</dbReference>
<evidence type="ECO:0000256" key="7">
    <source>
        <dbReference type="ARBA" id="ARBA00023012"/>
    </source>
</evidence>
<keyword evidence="8" id="KW-1133">Transmembrane helix</keyword>
<dbReference type="Gene3D" id="3.30.565.10">
    <property type="entry name" value="Histidine kinase-like ATPase, C-terminal domain"/>
    <property type="match status" value="1"/>
</dbReference>
<keyword evidence="8" id="KW-0472">Membrane</keyword>
<evidence type="ECO:0000256" key="4">
    <source>
        <dbReference type="ARBA" id="ARBA00022553"/>
    </source>
</evidence>
<dbReference type="Gene3D" id="3.30.450.20">
    <property type="entry name" value="PAS domain"/>
    <property type="match status" value="1"/>
</dbReference>
<comment type="subcellular location">
    <subcellularLocation>
        <location evidence="2">Cell membrane</location>
    </subcellularLocation>
</comment>
<feature type="domain" description="PAC" evidence="10">
    <location>
        <begin position="301"/>
        <end position="353"/>
    </location>
</feature>
<gene>
    <name evidence="11" type="ORF">BJ972_000124</name>
    <name evidence="12" type="ORF">ESP50_17365</name>
</gene>
<dbReference type="InterPro" id="IPR035965">
    <property type="entry name" value="PAS-like_dom_sf"/>
</dbReference>
<dbReference type="PROSITE" id="PS50113">
    <property type="entry name" value="PAC"/>
    <property type="match status" value="1"/>
</dbReference>
<evidence type="ECO:0000256" key="2">
    <source>
        <dbReference type="ARBA" id="ARBA00004236"/>
    </source>
</evidence>
<evidence type="ECO:0000256" key="5">
    <source>
        <dbReference type="ARBA" id="ARBA00022679"/>
    </source>
</evidence>
<comment type="catalytic activity">
    <reaction evidence="1">
        <text>ATP + protein L-histidine = ADP + protein N-phospho-L-histidine.</text>
        <dbReference type="EC" id="2.7.13.3"/>
    </reaction>
</comment>
<dbReference type="PANTHER" id="PTHR43711">
    <property type="entry name" value="TWO-COMPONENT HISTIDINE KINASE"/>
    <property type="match status" value="1"/>
</dbReference>
<dbReference type="InterPro" id="IPR050736">
    <property type="entry name" value="Sensor_HK_Regulatory"/>
</dbReference>
<name>A0A4Q2LZM3_9MICO</name>
<proteinExistence type="predicted"/>
<evidence type="ECO:0000256" key="6">
    <source>
        <dbReference type="ARBA" id="ARBA00022777"/>
    </source>
</evidence>
<dbReference type="InterPro" id="IPR036890">
    <property type="entry name" value="HATPase_C_sf"/>
</dbReference>
<dbReference type="EMBL" id="JACCBI010000001">
    <property type="protein sequence ID" value="NYD65605.1"/>
    <property type="molecule type" value="Genomic_DNA"/>
</dbReference>
<dbReference type="Pfam" id="PF13426">
    <property type="entry name" value="PAS_9"/>
    <property type="match status" value="1"/>
</dbReference>
<reference evidence="11 14" key="2">
    <citation type="submission" date="2020-07" db="EMBL/GenBank/DDBJ databases">
        <title>Sequencing the genomes of 1000 actinobacteria strains.</title>
        <authorList>
            <person name="Klenk H.-P."/>
        </authorList>
    </citation>
    <scope>NUCLEOTIDE SEQUENCE [LARGE SCALE GENOMIC DNA]</scope>
    <source>
        <strain evidence="11 14">DSM 23870</strain>
    </source>
</reference>
<evidence type="ECO:0000256" key="3">
    <source>
        <dbReference type="ARBA" id="ARBA00012438"/>
    </source>
</evidence>
<feature type="transmembrane region" description="Helical" evidence="8">
    <location>
        <begin position="48"/>
        <end position="67"/>
    </location>
</feature>
<evidence type="ECO:0000256" key="8">
    <source>
        <dbReference type="SAM" id="Phobius"/>
    </source>
</evidence>
<keyword evidence="8" id="KW-0812">Transmembrane</keyword>
<keyword evidence="6 11" id="KW-0418">Kinase</keyword>
<sequence>MSPSDWLSRVVTFDSNKPGIRQLASVLGILLSLLAILVVPSARISAPFYAWSGVALVLVLGVVAYLVPWDRIASTWVLVIPLGTMLGFGLFRTGTGGATSMFGALIILPVVWIAAEEGRRYIWIAALATNAALLLPYFVGEASWYDGQVIRGYFAPIVYLVVAAVINELAHRARVQLAAMRQLAEERSRRLLESEKSAGVLRRTQERLRASEDFNKSVWAAAIHEAVIVTDLSGGIVAWGPGAAAMLGPVAESTEGTRSLVDFIDRERLLAAHGLTDCPDEQDSETIFTRFVEATERSGGSTSELGLVTVDGVVVPVHISCSPRRSGDGTQVGHIFIAADITQANEVARLKDEFVGMISHELRTPLSSILGYIELVRDDEAPLTDEQLHYLGVAERNAHRLLDLVGDLLFAAQVEAGKFPLELTTVDVGAIVTASAESAVPVAQRSNIAVHVEIDDSDLDVHGDATRLGQAYDNLLSNAIKFTPAGGSVTIRAVREHSEIVVEIVDTGMGIPADEMDKLFTRFFRSTTSTRQAVQGVGLGLNITKAIVAAHRGTLGASSIEGEGTTFEIRLPVASDEPAPEAVAGV</sequence>
<dbReference type="InterPro" id="IPR004358">
    <property type="entry name" value="Sig_transdc_His_kin-like_C"/>
</dbReference>
<dbReference type="CDD" id="cd00075">
    <property type="entry name" value="HATPase"/>
    <property type="match status" value="1"/>
</dbReference>
<accession>A0A4Q2LZM3</accession>
<evidence type="ECO:0000259" key="10">
    <source>
        <dbReference type="PROSITE" id="PS50113"/>
    </source>
</evidence>
<dbReference type="InterPro" id="IPR000700">
    <property type="entry name" value="PAS-assoc_C"/>
</dbReference>
<dbReference type="SMART" id="SM00388">
    <property type="entry name" value="HisKA"/>
    <property type="match status" value="1"/>
</dbReference>
<evidence type="ECO:0000313" key="12">
    <source>
        <dbReference type="EMBL" id="RXZ85005.1"/>
    </source>
</evidence>
<dbReference type="GO" id="GO:0005886">
    <property type="term" value="C:plasma membrane"/>
    <property type="evidence" value="ECO:0007669"/>
    <property type="project" value="UniProtKB-SubCell"/>
</dbReference>
<dbReference type="GO" id="GO:0000155">
    <property type="term" value="F:phosphorelay sensor kinase activity"/>
    <property type="evidence" value="ECO:0007669"/>
    <property type="project" value="InterPro"/>
</dbReference>
<keyword evidence="13" id="KW-1185">Reference proteome</keyword>
<feature type="domain" description="Histidine kinase" evidence="9">
    <location>
        <begin position="357"/>
        <end position="575"/>
    </location>
</feature>
<evidence type="ECO:0000313" key="13">
    <source>
        <dbReference type="Proteomes" id="UP000292686"/>
    </source>
</evidence>
<keyword evidence="5" id="KW-0808">Transferase</keyword>
<organism evidence="12 13">
    <name type="scientific">Agromyces atrinae</name>
    <dbReference type="NCBI Taxonomy" id="592376"/>
    <lineage>
        <taxon>Bacteria</taxon>
        <taxon>Bacillati</taxon>
        <taxon>Actinomycetota</taxon>
        <taxon>Actinomycetes</taxon>
        <taxon>Micrococcales</taxon>
        <taxon>Microbacteriaceae</taxon>
        <taxon>Agromyces</taxon>
    </lineage>
</organism>
<dbReference type="Proteomes" id="UP000581087">
    <property type="component" value="Unassembled WGS sequence"/>
</dbReference>
<dbReference type="AlphaFoldDB" id="A0A4Q2LZM3"/>
<dbReference type="RefSeq" id="WP_129177169.1">
    <property type="nucleotide sequence ID" value="NZ_JACCBI010000001.1"/>
</dbReference>
<feature type="transmembrane region" description="Helical" evidence="8">
    <location>
        <begin position="121"/>
        <end position="140"/>
    </location>
</feature>
<dbReference type="Gene3D" id="1.10.287.130">
    <property type="match status" value="1"/>
</dbReference>
<reference evidence="12 13" key="1">
    <citation type="submission" date="2019-01" db="EMBL/GenBank/DDBJ databases">
        <title>Agromyces.</title>
        <authorList>
            <person name="Li J."/>
        </authorList>
    </citation>
    <scope>NUCLEOTIDE SEQUENCE [LARGE SCALE GENOMIC DNA]</scope>
    <source>
        <strain evidence="12 13">DSM 23870</strain>
    </source>
</reference>
<dbReference type="Pfam" id="PF00512">
    <property type="entry name" value="HisKA"/>
    <property type="match status" value="1"/>
</dbReference>
<feature type="transmembrane region" description="Helical" evidence="8">
    <location>
        <begin position="98"/>
        <end position="115"/>
    </location>
</feature>
<keyword evidence="7" id="KW-0902">Two-component regulatory system</keyword>
<dbReference type="PROSITE" id="PS50109">
    <property type="entry name" value="HIS_KIN"/>
    <property type="match status" value="1"/>
</dbReference>
<protein>
    <recommendedName>
        <fullName evidence="3">histidine kinase</fullName>
        <ecNumber evidence="3">2.7.13.3</ecNumber>
    </recommendedName>
</protein>
<comment type="caution">
    <text evidence="12">The sequence shown here is derived from an EMBL/GenBank/DDBJ whole genome shotgun (WGS) entry which is preliminary data.</text>
</comment>
<dbReference type="CDD" id="cd00082">
    <property type="entry name" value="HisKA"/>
    <property type="match status" value="1"/>
</dbReference>
<dbReference type="SMART" id="SM00387">
    <property type="entry name" value="HATPase_c"/>
    <property type="match status" value="1"/>
</dbReference>
<dbReference type="InterPro" id="IPR000014">
    <property type="entry name" value="PAS"/>
</dbReference>
<dbReference type="InterPro" id="IPR005467">
    <property type="entry name" value="His_kinase_dom"/>
</dbReference>
<dbReference type="EMBL" id="SDPM01000014">
    <property type="protein sequence ID" value="RXZ85005.1"/>
    <property type="molecule type" value="Genomic_DNA"/>
</dbReference>
<evidence type="ECO:0000259" key="9">
    <source>
        <dbReference type="PROSITE" id="PS50109"/>
    </source>
</evidence>
<dbReference type="InterPro" id="IPR003661">
    <property type="entry name" value="HisK_dim/P_dom"/>
</dbReference>
<dbReference type="OrthoDB" id="9786919at2"/>
<keyword evidence="4" id="KW-0597">Phosphoprotein</keyword>